<keyword evidence="3" id="KW-1185">Reference proteome</keyword>
<sequence length="145" mass="15073">MGAPDMPTTHVTEAHDTPIARAAEAPQPCHGISARARKRGAPASLTNHDSPAMPMLGRPASQLQTCHGKPMASTKTCLDIVSQQDFGHQPNQPVEDDQEWLPTAATSGGGAPPLLVVTERDVTSMAGRVEGASPPMEEYGGGATV</sequence>
<gene>
    <name evidence="2" type="ORF">CJ030_MR1G004846</name>
</gene>
<evidence type="ECO:0000313" key="3">
    <source>
        <dbReference type="Proteomes" id="UP000516437"/>
    </source>
</evidence>
<reference evidence="2 3" key="1">
    <citation type="journal article" date="2019" name="Plant Biotechnol. J.">
        <title>The red bayberry genome and genetic basis of sex determination.</title>
        <authorList>
            <person name="Jia H.M."/>
            <person name="Jia H.J."/>
            <person name="Cai Q.L."/>
            <person name="Wang Y."/>
            <person name="Zhao H.B."/>
            <person name="Yang W.F."/>
            <person name="Wang G.Y."/>
            <person name="Li Y.H."/>
            <person name="Zhan D.L."/>
            <person name="Shen Y.T."/>
            <person name="Niu Q.F."/>
            <person name="Chang L."/>
            <person name="Qiu J."/>
            <person name="Zhao L."/>
            <person name="Xie H.B."/>
            <person name="Fu W.Y."/>
            <person name="Jin J."/>
            <person name="Li X.W."/>
            <person name="Jiao Y."/>
            <person name="Zhou C.C."/>
            <person name="Tu T."/>
            <person name="Chai C.Y."/>
            <person name="Gao J.L."/>
            <person name="Fan L.J."/>
            <person name="van de Weg E."/>
            <person name="Wang J.Y."/>
            <person name="Gao Z.S."/>
        </authorList>
    </citation>
    <scope>NUCLEOTIDE SEQUENCE [LARGE SCALE GENOMIC DNA]</scope>
    <source>
        <tissue evidence="2">Leaves</tissue>
    </source>
</reference>
<comment type="caution">
    <text evidence="2">The sequence shown here is derived from an EMBL/GenBank/DDBJ whole genome shotgun (WGS) entry which is preliminary data.</text>
</comment>
<feature type="region of interest" description="Disordered" evidence="1">
    <location>
        <begin position="1"/>
        <end position="68"/>
    </location>
</feature>
<dbReference type="AlphaFoldDB" id="A0A6A1WNZ8"/>
<proteinExistence type="predicted"/>
<protein>
    <submittedName>
        <fullName evidence="2">Uncharacterized protein</fullName>
    </submittedName>
</protein>
<dbReference type="Proteomes" id="UP000516437">
    <property type="component" value="Chromosome 1"/>
</dbReference>
<organism evidence="2 3">
    <name type="scientific">Morella rubra</name>
    <name type="common">Chinese bayberry</name>
    <dbReference type="NCBI Taxonomy" id="262757"/>
    <lineage>
        <taxon>Eukaryota</taxon>
        <taxon>Viridiplantae</taxon>
        <taxon>Streptophyta</taxon>
        <taxon>Embryophyta</taxon>
        <taxon>Tracheophyta</taxon>
        <taxon>Spermatophyta</taxon>
        <taxon>Magnoliopsida</taxon>
        <taxon>eudicotyledons</taxon>
        <taxon>Gunneridae</taxon>
        <taxon>Pentapetalae</taxon>
        <taxon>rosids</taxon>
        <taxon>fabids</taxon>
        <taxon>Fagales</taxon>
        <taxon>Myricaceae</taxon>
        <taxon>Morella</taxon>
    </lineage>
</organism>
<evidence type="ECO:0000313" key="2">
    <source>
        <dbReference type="EMBL" id="KAB1226393.1"/>
    </source>
</evidence>
<accession>A0A6A1WNZ8</accession>
<name>A0A6A1WNZ8_9ROSI</name>
<feature type="region of interest" description="Disordered" evidence="1">
    <location>
        <begin position="86"/>
        <end position="114"/>
    </location>
</feature>
<evidence type="ECO:0000256" key="1">
    <source>
        <dbReference type="SAM" id="MobiDB-lite"/>
    </source>
</evidence>
<feature type="region of interest" description="Disordered" evidence="1">
    <location>
        <begin position="126"/>
        <end position="145"/>
    </location>
</feature>
<dbReference type="EMBL" id="RXIC02000019">
    <property type="protein sequence ID" value="KAB1226393.1"/>
    <property type="molecule type" value="Genomic_DNA"/>
</dbReference>